<proteinExistence type="predicted"/>
<accession>A0A0L8ANF6</accession>
<protein>
    <submittedName>
        <fullName evidence="2">Uncharacterized protein</fullName>
    </submittedName>
</protein>
<evidence type="ECO:0000256" key="1">
    <source>
        <dbReference type="SAM" id="MobiDB-lite"/>
    </source>
</evidence>
<dbReference type="Proteomes" id="UP000036908">
    <property type="component" value="Unassembled WGS sequence"/>
</dbReference>
<gene>
    <name evidence="2" type="ORF">OB69_04165</name>
</gene>
<name>A0A0L8ANF6_9BACT</name>
<reference evidence="3" key="1">
    <citation type="submission" date="2014-11" db="EMBL/GenBank/DDBJ databases">
        <title>Genome sequencing of Roseivirga sp. D-25.</title>
        <authorList>
            <person name="Selvaratnam C."/>
            <person name="Thevarajoo S."/>
            <person name="Goh K.M."/>
            <person name="Eee R."/>
            <person name="Chan K.-G."/>
            <person name="Chong C.S."/>
        </authorList>
    </citation>
    <scope>NUCLEOTIDE SEQUENCE [LARGE SCALE GENOMIC DNA]</scope>
    <source>
        <strain evidence="3">D-25</strain>
    </source>
</reference>
<dbReference type="EMBL" id="JSVA01000005">
    <property type="protein sequence ID" value="KOF03770.1"/>
    <property type="molecule type" value="Genomic_DNA"/>
</dbReference>
<dbReference type="PATRIC" id="fig|1566026.4.peg.2660"/>
<organism evidence="2 3">
    <name type="scientific">Roseivirga seohaensis subsp. aquiponti</name>
    <dbReference type="NCBI Taxonomy" id="1566026"/>
    <lineage>
        <taxon>Bacteria</taxon>
        <taxon>Pseudomonadati</taxon>
        <taxon>Bacteroidota</taxon>
        <taxon>Cytophagia</taxon>
        <taxon>Cytophagales</taxon>
        <taxon>Roseivirgaceae</taxon>
        <taxon>Roseivirga</taxon>
    </lineage>
</organism>
<dbReference type="AlphaFoldDB" id="A0A0L8ANF6"/>
<dbReference type="RefSeq" id="WP_053222445.1">
    <property type="nucleotide sequence ID" value="NZ_JSVA01000005.1"/>
</dbReference>
<comment type="caution">
    <text evidence="2">The sequence shown here is derived from an EMBL/GenBank/DDBJ whole genome shotgun (WGS) entry which is preliminary data.</text>
</comment>
<feature type="region of interest" description="Disordered" evidence="1">
    <location>
        <begin position="40"/>
        <end position="67"/>
    </location>
</feature>
<dbReference type="OrthoDB" id="982678at2"/>
<evidence type="ECO:0000313" key="3">
    <source>
        <dbReference type="Proteomes" id="UP000036908"/>
    </source>
</evidence>
<feature type="compositionally biased region" description="Basic and acidic residues" evidence="1">
    <location>
        <begin position="46"/>
        <end position="67"/>
    </location>
</feature>
<keyword evidence="3" id="KW-1185">Reference proteome</keyword>
<evidence type="ECO:0000313" key="2">
    <source>
        <dbReference type="EMBL" id="KOF03770.1"/>
    </source>
</evidence>
<sequence>MTKLVATGLLITYVIILFGYGAATASHSFLHAIENPFHSHGHAHKHEQDHGHEEEKDESHHHEHDTVAENENHHAVDSNHDHIETQANNNKHNIEDHTLGFNKLNSQDQDVSPTETLNPLFIFVYTQSSNSTEHLAINFKLSETEHHYLSLYKSLDTEPVTPPPPTIC</sequence>